<comment type="caution">
    <text evidence="2">The sequence shown here is derived from an EMBL/GenBank/DDBJ whole genome shotgun (WGS) entry which is preliminary data.</text>
</comment>
<reference evidence="2 3" key="1">
    <citation type="submission" date="2020-05" db="EMBL/GenBank/DDBJ databases">
        <title>Hymenobacter terrestris sp. nov. and Hymenobacter lapidiphilus sp. nov., isolated from regoliths in Antarctica.</title>
        <authorList>
            <person name="Sedlacek I."/>
            <person name="Pantucek R."/>
            <person name="Zeman M."/>
            <person name="Holochova P."/>
            <person name="Kralova S."/>
            <person name="Stankova E."/>
            <person name="Sedo O."/>
            <person name="Micenkova L."/>
            <person name="Svec P."/>
            <person name="Gupta V."/>
            <person name="Sood U."/>
            <person name="Korpole U.S."/>
            <person name="Lal R."/>
        </authorList>
    </citation>
    <scope>NUCLEOTIDE SEQUENCE [LARGE SCALE GENOMIC DNA]</scope>
    <source>
        <strain evidence="2 3">P5252</strain>
    </source>
</reference>
<feature type="signal peptide" evidence="1">
    <location>
        <begin position="1"/>
        <end position="18"/>
    </location>
</feature>
<gene>
    <name evidence="2" type="ORF">HW556_08690</name>
</gene>
<evidence type="ECO:0008006" key="4">
    <source>
        <dbReference type="Google" id="ProtNLM"/>
    </source>
</evidence>
<sequence length="224" mass="23583">MAPTLLLAALLAAPATPATPLIPNSPVGSDSVTVSVAVPPVLGLAKSARRPPIGYRPRHLLLQTGGGVGMVSVGGGLSFARRRLDLDALLGYVPARHAGTTLTIASAKVKYAPWQLPLGGSGLALTPLAVGVYGSYTFGLRNTGEEGQYPDDYYWWSRTIRVGPVLGSSLSYALPDASSGRARRLTAYYELATNDLYGLSYFLNRRALSLSDIATLALGLKLEI</sequence>
<keyword evidence="1" id="KW-0732">Signal</keyword>
<dbReference type="Proteomes" id="UP000626554">
    <property type="component" value="Unassembled WGS sequence"/>
</dbReference>
<proteinExistence type="predicted"/>
<dbReference type="RefSeq" id="WP_176899629.1">
    <property type="nucleotide sequence ID" value="NZ_JABKAV010000018.1"/>
</dbReference>
<organism evidence="2 3">
    <name type="scientific">Hymenobacter terrestris</name>
    <dbReference type="NCBI Taxonomy" id="2748310"/>
    <lineage>
        <taxon>Bacteria</taxon>
        <taxon>Pseudomonadati</taxon>
        <taxon>Bacteroidota</taxon>
        <taxon>Cytophagia</taxon>
        <taxon>Cytophagales</taxon>
        <taxon>Hymenobacteraceae</taxon>
        <taxon>Hymenobacter</taxon>
    </lineage>
</organism>
<accession>A0ABX2Q1W5</accession>
<evidence type="ECO:0000313" key="3">
    <source>
        <dbReference type="Proteomes" id="UP000626554"/>
    </source>
</evidence>
<dbReference type="EMBL" id="JABKAV010000018">
    <property type="protein sequence ID" value="NVO84955.1"/>
    <property type="molecule type" value="Genomic_DNA"/>
</dbReference>
<evidence type="ECO:0000313" key="2">
    <source>
        <dbReference type="EMBL" id="NVO84955.1"/>
    </source>
</evidence>
<feature type="chain" id="PRO_5046443495" description="Outer membrane protein beta-barrel domain-containing protein" evidence="1">
    <location>
        <begin position="19"/>
        <end position="224"/>
    </location>
</feature>
<name>A0ABX2Q1W5_9BACT</name>
<evidence type="ECO:0000256" key="1">
    <source>
        <dbReference type="SAM" id="SignalP"/>
    </source>
</evidence>
<keyword evidence="3" id="KW-1185">Reference proteome</keyword>
<protein>
    <recommendedName>
        <fullName evidence="4">Outer membrane protein beta-barrel domain-containing protein</fullName>
    </recommendedName>
</protein>